<evidence type="ECO:0000313" key="1">
    <source>
        <dbReference type="EnsemblPlants" id="OMERI08G14730.2"/>
    </source>
</evidence>
<protein>
    <submittedName>
        <fullName evidence="1">Uncharacterized protein</fullName>
    </submittedName>
</protein>
<organism evidence="1">
    <name type="scientific">Oryza meridionalis</name>
    <dbReference type="NCBI Taxonomy" id="40149"/>
    <lineage>
        <taxon>Eukaryota</taxon>
        <taxon>Viridiplantae</taxon>
        <taxon>Streptophyta</taxon>
        <taxon>Embryophyta</taxon>
        <taxon>Tracheophyta</taxon>
        <taxon>Spermatophyta</taxon>
        <taxon>Magnoliopsida</taxon>
        <taxon>Liliopsida</taxon>
        <taxon>Poales</taxon>
        <taxon>Poaceae</taxon>
        <taxon>BOP clade</taxon>
        <taxon>Oryzoideae</taxon>
        <taxon>Oryzeae</taxon>
        <taxon>Oryzinae</taxon>
        <taxon>Oryza</taxon>
    </lineage>
</organism>
<sequence>MTASTNHHRRRIHTCSIVRHHVLQFGASEQFGTWRGGGAAAAAATAEGEGRWRSGRRRSKFWANGRRRLVVVGMSEK</sequence>
<name>A0A0E0EMJ7_9ORYZ</name>
<dbReference type="HOGENOM" id="CLU_2708997_0_0_1"/>
<reference evidence="1" key="2">
    <citation type="submission" date="2018-05" db="EMBL/GenBank/DDBJ databases">
        <title>OmerRS3 (Oryza meridionalis Reference Sequence Version 3).</title>
        <authorList>
            <person name="Zhang J."/>
            <person name="Kudrna D."/>
            <person name="Lee S."/>
            <person name="Talag J."/>
            <person name="Welchert J."/>
            <person name="Wing R.A."/>
        </authorList>
    </citation>
    <scope>NUCLEOTIDE SEQUENCE [LARGE SCALE GENOMIC DNA]</scope>
    <source>
        <strain evidence="1">cv. OR44</strain>
    </source>
</reference>
<dbReference type="Proteomes" id="UP000008021">
    <property type="component" value="Chromosome 8"/>
</dbReference>
<dbReference type="Gramene" id="OMERI08G14730.2">
    <property type="protein sequence ID" value="OMERI08G14730.2"/>
    <property type="gene ID" value="OMERI08G14730"/>
</dbReference>
<dbReference type="EnsemblPlants" id="OMERI08G14730.2">
    <property type="protein sequence ID" value="OMERI08G14730.2"/>
    <property type="gene ID" value="OMERI08G14730"/>
</dbReference>
<reference evidence="1" key="1">
    <citation type="submission" date="2015-04" db="UniProtKB">
        <authorList>
            <consortium name="EnsemblPlants"/>
        </authorList>
    </citation>
    <scope>IDENTIFICATION</scope>
</reference>
<proteinExistence type="predicted"/>
<dbReference type="AlphaFoldDB" id="A0A0E0EMJ7"/>
<evidence type="ECO:0000313" key="2">
    <source>
        <dbReference type="Proteomes" id="UP000008021"/>
    </source>
</evidence>
<accession>A0A0E0EMJ7</accession>
<keyword evidence="2" id="KW-1185">Reference proteome</keyword>